<protein>
    <recommendedName>
        <fullName evidence="3">K Homology domain-containing protein</fullName>
    </recommendedName>
</protein>
<sequence length="131" mass="14256">MMTTMNNSQQQMGAMQTSPPLPQPAMAPIHMTDAPGVRVLSIPYESIGSIVGPGGVVLWALQNDSGAKVDMEKAGVTGQPRPLTIKGDSIKIEKAMEIIHRVLQGQFNVDDAIMRRRQAKQQYQQQNEGTA</sequence>
<dbReference type="Gene3D" id="3.30.1370.10">
    <property type="entry name" value="K Homology domain, type 1"/>
    <property type="match status" value="1"/>
</dbReference>
<feature type="domain" description="K Homology" evidence="3">
    <location>
        <begin position="34"/>
        <end position="104"/>
    </location>
</feature>
<dbReference type="Proteomes" id="UP000007800">
    <property type="component" value="Unassembled WGS sequence"/>
</dbReference>
<evidence type="ECO:0000259" key="3">
    <source>
        <dbReference type="SMART" id="SM00322"/>
    </source>
</evidence>
<dbReference type="EMBL" id="GG675793">
    <property type="protein sequence ID" value="EER12956.1"/>
    <property type="molecule type" value="Genomic_DNA"/>
</dbReference>
<dbReference type="PROSITE" id="PS50084">
    <property type="entry name" value="KH_TYPE_1"/>
    <property type="match status" value="1"/>
</dbReference>
<dbReference type="CDD" id="cd00105">
    <property type="entry name" value="KH-I"/>
    <property type="match status" value="1"/>
</dbReference>
<evidence type="ECO:0000256" key="2">
    <source>
        <dbReference type="SAM" id="MobiDB-lite"/>
    </source>
</evidence>
<dbReference type="InParanoid" id="C5KRD5"/>
<gene>
    <name evidence="4" type="ORF">Pmar_PMAR015805</name>
</gene>
<keyword evidence="5" id="KW-1185">Reference proteome</keyword>
<dbReference type="InterPro" id="IPR004087">
    <property type="entry name" value="KH_dom"/>
</dbReference>
<reference evidence="4 5" key="1">
    <citation type="submission" date="2008-07" db="EMBL/GenBank/DDBJ databases">
        <authorList>
            <person name="El-Sayed N."/>
            <person name="Caler E."/>
            <person name="Inman J."/>
            <person name="Amedeo P."/>
            <person name="Hass B."/>
            <person name="Wortman J."/>
        </authorList>
    </citation>
    <scope>NUCLEOTIDE SEQUENCE [LARGE SCALE GENOMIC DNA]</scope>
    <source>
        <strain evidence="5">ATCC 50983 / TXsc</strain>
    </source>
</reference>
<dbReference type="GO" id="GO:0003723">
    <property type="term" value="F:RNA binding"/>
    <property type="evidence" value="ECO:0007669"/>
    <property type="project" value="UniProtKB-UniRule"/>
</dbReference>
<feature type="region of interest" description="Disordered" evidence="2">
    <location>
        <begin position="1"/>
        <end position="20"/>
    </location>
</feature>
<evidence type="ECO:0000313" key="4">
    <source>
        <dbReference type="EMBL" id="EER12956.1"/>
    </source>
</evidence>
<dbReference type="GeneID" id="9056074"/>
<dbReference type="InterPro" id="IPR036612">
    <property type="entry name" value="KH_dom_type_1_sf"/>
</dbReference>
<dbReference type="RefSeq" id="XP_002781161.1">
    <property type="nucleotide sequence ID" value="XM_002781115.1"/>
</dbReference>
<proteinExistence type="predicted"/>
<feature type="compositionally biased region" description="Low complexity" evidence="2">
    <location>
        <begin position="1"/>
        <end position="12"/>
    </location>
</feature>
<dbReference type="InterPro" id="IPR004088">
    <property type="entry name" value="KH_dom_type_1"/>
</dbReference>
<evidence type="ECO:0000313" key="5">
    <source>
        <dbReference type="Proteomes" id="UP000007800"/>
    </source>
</evidence>
<dbReference type="OrthoDB" id="10421829at2759"/>
<keyword evidence="1" id="KW-0694">RNA-binding</keyword>
<dbReference type="SMART" id="SM00322">
    <property type="entry name" value="KH"/>
    <property type="match status" value="1"/>
</dbReference>
<dbReference type="Pfam" id="PF00013">
    <property type="entry name" value="KH_1"/>
    <property type="match status" value="1"/>
</dbReference>
<evidence type="ECO:0000256" key="1">
    <source>
        <dbReference type="PROSITE-ProRule" id="PRU00117"/>
    </source>
</evidence>
<accession>C5KRD5</accession>
<dbReference type="AlphaFoldDB" id="C5KRD5"/>
<name>C5KRD5_PERM5</name>
<organism evidence="5">
    <name type="scientific">Perkinsus marinus (strain ATCC 50983 / TXsc)</name>
    <dbReference type="NCBI Taxonomy" id="423536"/>
    <lineage>
        <taxon>Eukaryota</taxon>
        <taxon>Sar</taxon>
        <taxon>Alveolata</taxon>
        <taxon>Perkinsozoa</taxon>
        <taxon>Perkinsea</taxon>
        <taxon>Perkinsida</taxon>
        <taxon>Perkinsidae</taxon>
        <taxon>Perkinsus</taxon>
    </lineage>
</organism>
<dbReference type="SUPFAM" id="SSF54791">
    <property type="entry name" value="Eukaryotic type KH-domain (KH-domain type I)"/>
    <property type="match status" value="1"/>
</dbReference>